<reference evidence="2" key="1">
    <citation type="submission" date="2015-04" db="EMBL/GenBank/DDBJ databases">
        <title>The genome sequence of the plant pathogenic Rhizarian Plasmodiophora brassicae reveals insights in its biotrophic life cycle and the origin of chitin synthesis.</title>
        <authorList>
            <person name="Schwelm A."/>
            <person name="Fogelqvist J."/>
            <person name="Knaust A."/>
            <person name="Julke S."/>
            <person name="Lilja T."/>
            <person name="Dhandapani V."/>
            <person name="Bonilla-Rosso G."/>
            <person name="Karlsson M."/>
            <person name="Shevchenko A."/>
            <person name="Choi S.R."/>
            <person name="Kim H.G."/>
            <person name="Park J.Y."/>
            <person name="Lim Y.P."/>
            <person name="Ludwig-Muller J."/>
            <person name="Dixelius C."/>
        </authorList>
    </citation>
    <scope>NUCLEOTIDE SEQUENCE</scope>
    <source>
        <tissue evidence="2">Potato root galls</tissue>
    </source>
</reference>
<evidence type="ECO:0000313" key="2">
    <source>
        <dbReference type="EMBL" id="CRZ08262.1"/>
    </source>
</evidence>
<evidence type="ECO:0000259" key="1">
    <source>
        <dbReference type="Pfam" id="PF10551"/>
    </source>
</evidence>
<name>A0A0H5R2Z3_9EUKA</name>
<dbReference type="EMBL" id="HACM01007820">
    <property type="protein sequence ID" value="CRZ08262.1"/>
    <property type="molecule type" value="Transcribed_RNA"/>
</dbReference>
<organism evidence="2">
    <name type="scientific">Spongospora subterranea</name>
    <dbReference type="NCBI Taxonomy" id="70186"/>
    <lineage>
        <taxon>Eukaryota</taxon>
        <taxon>Sar</taxon>
        <taxon>Rhizaria</taxon>
        <taxon>Endomyxa</taxon>
        <taxon>Phytomyxea</taxon>
        <taxon>Plasmodiophorida</taxon>
        <taxon>Plasmodiophoridae</taxon>
        <taxon>Spongospora</taxon>
    </lineage>
</organism>
<proteinExistence type="predicted"/>
<sequence length="378" mass="42661">MDPDSDHDVADHDWLAIAIDINEAVTLKEIRAALPSHTVFKSQMASCNFLHEDNSDAATVDDHQMRRRYAKCTSVRCFAEIEGEQNLFCGAVYAINTCTVDGSSEVLLRGKHLAFFEADALSSPAKQTVNSPMKRKIQELMDEDPHRTPKVLEKHLSRCRRTLEFGELEITPMPTLQQIQSVVKRFRRDNGQIDTLDAVLTKLATLRPAEVWEEQDPNDAFIFGVNDRDGAVVVGVGSDERPFRISLTCKGLLTKFIEIVRANPDVHVLCHMDTTFKTNRVSYPVFVVGYSDFAGKFHLLSMSICSTRQQRDCEYALLSLKNIFLEKCDFNFVPDFIVGDADGAQINAVSNVFRDSSYLMCFFHLLKNVVLTLCCNFN</sequence>
<protein>
    <recommendedName>
        <fullName evidence="1">MULE transposase domain-containing protein</fullName>
    </recommendedName>
</protein>
<feature type="domain" description="MULE transposase" evidence="1">
    <location>
        <begin position="270"/>
        <end position="368"/>
    </location>
</feature>
<dbReference type="InterPro" id="IPR018289">
    <property type="entry name" value="MULE_transposase_dom"/>
</dbReference>
<dbReference type="Pfam" id="PF10551">
    <property type="entry name" value="MULE"/>
    <property type="match status" value="1"/>
</dbReference>
<accession>A0A0H5R2Z3</accession>
<dbReference type="AlphaFoldDB" id="A0A0H5R2Z3"/>